<gene>
    <name evidence="1" type="ORF">CLUMA_CG016699</name>
</gene>
<evidence type="ECO:0000313" key="1">
    <source>
        <dbReference type="EMBL" id="CRL03487.1"/>
    </source>
</evidence>
<protein>
    <submittedName>
        <fullName evidence="1">CLUMA_CG016699, isoform A</fullName>
    </submittedName>
</protein>
<keyword evidence="2" id="KW-1185">Reference proteome</keyword>
<dbReference type="EMBL" id="CVRI01000059">
    <property type="protein sequence ID" value="CRL03487.1"/>
    <property type="molecule type" value="Genomic_DNA"/>
</dbReference>
<reference evidence="1 2" key="1">
    <citation type="submission" date="2015-04" db="EMBL/GenBank/DDBJ databases">
        <authorList>
            <person name="Syromyatnikov M.Y."/>
            <person name="Popov V.N."/>
        </authorList>
    </citation>
    <scope>NUCLEOTIDE SEQUENCE [LARGE SCALE GENOMIC DNA]</scope>
</reference>
<organism evidence="1 2">
    <name type="scientific">Clunio marinus</name>
    <dbReference type="NCBI Taxonomy" id="568069"/>
    <lineage>
        <taxon>Eukaryota</taxon>
        <taxon>Metazoa</taxon>
        <taxon>Ecdysozoa</taxon>
        <taxon>Arthropoda</taxon>
        <taxon>Hexapoda</taxon>
        <taxon>Insecta</taxon>
        <taxon>Pterygota</taxon>
        <taxon>Neoptera</taxon>
        <taxon>Endopterygota</taxon>
        <taxon>Diptera</taxon>
        <taxon>Nematocera</taxon>
        <taxon>Chironomoidea</taxon>
        <taxon>Chironomidae</taxon>
        <taxon>Clunio</taxon>
    </lineage>
</organism>
<name>A0A1J1ITF4_9DIPT</name>
<evidence type="ECO:0000313" key="2">
    <source>
        <dbReference type="Proteomes" id="UP000183832"/>
    </source>
</evidence>
<accession>A0A1J1ITF4</accession>
<proteinExistence type="predicted"/>
<dbReference type="AlphaFoldDB" id="A0A1J1ITF4"/>
<dbReference type="Proteomes" id="UP000183832">
    <property type="component" value="Unassembled WGS sequence"/>
</dbReference>
<sequence>MLTENRGTFSHGSVKFLFSSSSSVMGRTNCSQQVSNLPVMSFYFLLDTYLQNGNSARSKLVPHPTDVPMMMETSVNLRKF</sequence>